<reference evidence="1" key="2">
    <citation type="journal article" date="2022" name="New Phytol.">
        <title>Evolutionary transition to the ectomycorrhizal habit in the genomes of a hyperdiverse lineage of mushroom-forming fungi.</title>
        <authorList>
            <person name="Looney B."/>
            <person name="Miyauchi S."/>
            <person name="Morin E."/>
            <person name="Drula E."/>
            <person name="Courty P.E."/>
            <person name="Kohler A."/>
            <person name="Kuo A."/>
            <person name="LaButti K."/>
            <person name="Pangilinan J."/>
            <person name="Lipzen A."/>
            <person name="Riley R."/>
            <person name="Andreopoulos W."/>
            <person name="He G."/>
            <person name="Johnson J."/>
            <person name="Nolan M."/>
            <person name="Tritt A."/>
            <person name="Barry K.W."/>
            <person name="Grigoriev I.V."/>
            <person name="Nagy L.G."/>
            <person name="Hibbett D."/>
            <person name="Henrissat B."/>
            <person name="Matheny P.B."/>
            <person name="Labbe J."/>
            <person name="Martin F.M."/>
        </authorList>
    </citation>
    <scope>NUCLEOTIDE SEQUENCE</scope>
    <source>
        <strain evidence="1">HHB10654</strain>
    </source>
</reference>
<dbReference type="Proteomes" id="UP000814140">
    <property type="component" value="Unassembled WGS sequence"/>
</dbReference>
<gene>
    <name evidence="1" type="ORF">BV25DRAFT_1166262</name>
</gene>
<comment type="caution">
    <text evidence="1">The sequence shown here is derived from an EMBL/GenBank/DDBJ whole genome shotgun (WGS) entry which is preliminary data.</text>
</comment>
<sequence>MIEALRLPVAMLVALKWAPYAFLALYIGYLAFNLLHICFDLLCIVFGVVIYRPTVDFVAFFYRLAATSVAFSYRATKDIISDPLFTVLVFLCIAYEVVTNWYPFTTWYLIERWFPITDPCGVCGRQSTVPCRGCGGMHYCSEQHMTEGFLRHIFQHARDRDAHGPRPQAASSPRNRRQRRRKN</sequence>
<keyword evidence="2" id="KW-1185">Reference proteome</keyword>
<protein>
    <submittedName>
        <fullName evidence="1">Uncharacterized protein</fullName>
    </submittedName>
</protein>
<evidence type="ECO:0000313" key="1">
    <source>
        <dbReference type="EMBL" id="KAI0059079.1"/>
    </source>
</evidence>
<proteinExistence type="predicted"/>
<organism evidence="1 2">
    <name type="scientific">Artomyces pyxidatus</name>
    <dbReference type="NCBI Taxonomy" id="48021"/>
    <lineage>
        <taxon>Eukaryota</taxon>
        <taxon>Fungi</taxon>
        <taxon>Dikarya</taxon>
        <taxon>Basidiomycota</taxon>
        <taxon>Agaricomycotina</taxon>
        <taxon>Agaricomycetes</taxon>
        <taxon>Russulales</taxon>
        <taxon>Auriscalpiaceae</taxon>
        <taxon>Artomyces</taxon>
    </lineage>
</organism>
<dbReference type="EMBL" id="MU277229">
    <property type="protein sequence ID" value="KAI0059079.1"/>
    <property type="molecule type" value="Genomic_DNA"/>
</dbReference>
<name>A0ACB8SR69_9AGAM</name>
<accession>A0ACB8SR69</accession>
<reference evidence="1" key="1">
    <citation type="submission" date="2021-03" db="EMBL/GenBank/DDBJ databases">
        <authorList>
            <consortium name="DOE Joint Genome Institute"/>
            <person name="Ahrendt S."/>
            <person name="Looney B.P."/>
            <person name="Miyauchi S."/>
            <person name="Morin E."/>
            <person name="Drula E."/>
            <person name="Courty P.E."/>
            <person name="Chicoki N."/>
            <person name="Fauchery L."/>
            <person name="Kohler A."/>
            <person name="Kuo A."/>
            <person name="Labutti K."/>
            <person name="Pangilinan J."/>
            <person name="Lipzen A."/>
            <person name="Riley R."/>
            <person name="Andreopoulos W."/>
            <person name="He G."/>
            <person name="Johnson J."/>
            <person name="Barry K.W."/>
            <person name="Grigoriev I.V."/>
            <person name="Nagy L."/>
            <person name="Hibbett D."/>
            <person name="Henrissat B."/>
            <person name="Matheny P.B."/>
            <person name="Labbe J."/>
            <person name="Martin F."/>
        </authorList>
    </citation>
    <scope>NUCLEOTIDE SEQUENCE</scope>
    <source>
        <strain evidence="1">HHB10654</strain>
    </source>
</reference>
<evidence type="ECO:0000313" key="2">
    <source>
        <dbReference type="Proteomes" id="UP000814140"/>
    </source>
</evidence>